<dbReference type="RefSeq" id="WP_103902372.1">
    <property type="nucleotide sequence ID" value="NZ_PQWB01000032.1"/>
</dbReference>
<dbReference type="InterPro" id="IPR018490">
    <property type="entry name" value="cNMP-bd_dom_sf"/>
</dbReference>
<dbReference type="Gene3D" id="2.60.120.10">
    <property type="entry name" value="Jelly Rolls"/>
    <property type="match status" value="1"/>
</dbReference>
<feature type="transmembrane region" description="Helical" evidence="5">
    <location>
        <begin position="459"/>
        <end position="478"/>
    </location>
</feature>
<dbReference type="EMBL" id="PQWB01000032">
    <property type="protein sequence ID" value="POZ62298.1"/>
    <property type="molecule type" value="Genomic_DNA"/>
</dbReference>
<dbReference type="InterPro" id="IPR000595">
    <property type="entry name" value="cNMP-bd_dom"/>
</dbReference>
<feature type="transmembrane region" description="Helical" evidence="5">
    <location>
        <begin position="408"/>
        <end position="424"/>
    </location>
</feature>
<evidence type="ECO:0000313" key="7">
    <source>
        <dbReference type="EMBL" id="POZ62298.1"/>
    </source>
</evidence>
<keyword evidence="3 5" id="KW-1133">Transmembrane helix</keyword>
<feature type="transmembrane region" description="Helical" evidence="5">
    <location>
        <begin position="523"/>
        <end position="548"/>
    </location>
</feature>
<dbReference type="AlphaFoldDB" id="A0A2S5DH29"/>
<gene>
    <name evidence="7" type="ORF">C2I19_09015</name>
</gene>
<keyword evidence="8" id="KW-1185">Reference proteome</keyword>
<feature type="transmembrane region" description="Helical" evidence="5">
    <location>
        <begin position="430"/>
        <end position="447"/>
    </location>
</feature>
<evidence type="ECO:0000256" key="3">
    <source>
        <dbReference type="ARBA" id="ARBA00022989"/>
    </source>
</evidence>
<feature type="transmembrane region" description="Helical" evidence="5">
    <location>
        <begin position="589"/>
        <end position="609"/>
    </location>
</feature>
<name>A0A2S5DH29_9NEIS</name>
<dbReference type="Pfam" id="PF00027">
    <property type="entry name" value="cNMP_binding"/>
    <property type="match status" value="1"/>
</dbReference>
<evidence type="ECO:0000256" key="4">
    <source>
        <dbReference type="ARBA" id="ARBA00023136"/>
    </source>
</evidence>
<dbReference type="GO" id="GO:0008514">
    <property type="term" value="F:organic anion transmembrane transporter activity"/>
    <property type="evidence" value="ECO:0007669"/>
    <property type="project" value="UniProtKB-ARBA"/>
</dbReference>
<dbReference type="Proteomes" id="UP000237082">
    <property type="component" value="Unassembled WGS sequence"/>
</dbReference>
<dbReference type="PANTHER" id="PTHR10283">
    <property type="entry name" value="SOLUTE CARRIER FAMILY 13 MEMBER"/>
    <property type="match status" value="1"/>
</dbReference>
<keyword evidence="4 5" id="KW-0472">Membrane</keyword>
<organism evidence="7 8">
    <name type="scientific">Chromobacterium alticapitis</name>
    <dbReference type="NCBI Taxonomy" id="2073169"/>
    <lineage>
        <taxon>Bacteria</taxon>
        <taxon>Pseudomonadati</taxon>
        <taxon>Pseudomonadota</taxon>
        <taxon>Betaproteobacteria</taxon>
        <taxon>Neisseriales</taxon>
        <taxon>Chromobacteriaceae</taxon>
        <taxon>Chromobacterium</taxon>
    </lineage>
</organism>
<evidence type="ECO:0000259" key="6">
    <source>
        <dbReference type="PROSITE" id="PS50042"/>
    </source>
</evidence>
<dbReference type="CDD" id="cd00038">
    <property type="entry name" value="CAP_ED"/>
    <property type="match status" value="1"/>
</dbReference>
<evidence type="ECO:0000256" key="2">
    <source>
        <dbReference type="ARBA" id="ARBA00022692"/>
    </source>
</evidence>
<dbReference type="OrthoDB" id="8740737at2"/>
<accession>A0A2S5DH29</accession>
<evidence type="ECO:0000313" key="8">
    <source>
        <dbReference type="Proteomes" id="UP000237082"/>
    </source>
</evidence>
<keyword evidence="2 5" id="KW-0812">Transmembrane</keyword>
<comment type="subcellular location">
    <subcellularLocation>
        <location evidence="1">Membrane</location>
        <topology evidence="1">Multi-pass membrane protein</topology>
    </subcellularLocation>
</comment>
<dbReference type="SUPFAM" id="SSF51206">
    <property type="entry name" value="cAMP-binding domain-like"/>
    <property type="match status" value="1"/>
</dbReference>
<dbReference type="InterPro" id="IPR014710">
    <property type="entry name" value="RmlC-like_jellyroll"/>
</dbReference>
<dbReference type="InterPro" id="IPR001898">
    <property type="entry name" value="SLC13A/DASS"/>
</dbReference>
<reference evidence="8" key="1">
    <citation type="submission" date="2018-02" db="EMBL/GenBank/DDBJ databases">
        <authorList>
            <person name="O'Hara-Hanley K."/>
            <person name="Soby S."/>
        </authorList>
    </citation>
    <scope>NUCLEOTIDE SEQUENCE [LARGE SCALE GENOMIC DNA]</scope>
    <source>
        <strain evidence="8">MWU14-2602</strain>
    </source>
</reference>
<dbReference type="PROSITE" id="PS50042">
    <property type="entry name" value="CNMP_BINDING_3"/>
    <property type="match status" value="1"/>
</dbReference>
<dbReference type="GO" id="GO:0005886">
    <property type="term" value="C:plasma membrane"/>
    <property type="evidence" value="ECO:0007669"/>
    <property type="project" value="TreeGrafter"/>
</dbReference>
<feature type="transmembrane region" description="Helical" evidence="5">
    <location>
        <begin position="498"/>
        <end position="516"/>
    </location>
</feature>
<protein>
    <recommendedName>
        <fullName evidence="6">Cyclic nucleotide-binding domain-containing protein</fullName>
    </recommendedName>
</protein>
<feature type="transmembrane region" description="Helical" evidence="5">
    <location>
        <begin position="353"/>
        <end position="374"/>
    </location>
</feature>
<feature type="transmembrane region" description="Helical" evidence="5">
    <location>
        <begin position="311"/>
        <end position="333"/>
    </location>
</feature>
<feature type="domain" description="Cyclic nucleotide-binding" evidence="6">
    <location>
        <begin position="18"/>
        <end position="131"/>
    </location>
</feature>
<dbReference type="SMART" id="SM00100">
    <property type="entry name" value="cNMP"/>
    <property type="match status" value="1"/>
</dbReference>
<feature type="transmembrane region" description="Helical" evidence="5">
    <location>
        <begin position="229"/>
        <end position="249"/>
    </location>
</feature>
<evidence type="ECO:0000256" key="1">
    <source>
        <dbReference type="ARBA" id="ARBA00004141"/>
    </source>
</evidence>
<sequence length="612" mass="66293">MTHAPDSKDLDELWRHPALQSLTPTERARLASRLRLRNLAPDERLFSSGDPAEQLYLIRSGSLTLRHHERQWSQQAGFVGGEAALGSLLRCSDAQADCETQLYELALPGMQELADRHPALKAALFASFANQAAPDAPPAPPSVPERGAWREIAGWLTAIAAPLLAWHISQAQLPPDSAIFIGILACTAAMWIFNLVPAFVPALFALLAIVLFDIAPVSVAASGFASNGFFMLLSVFAIGALMTVSGLTYRISLWILRRVPATPRWQQASLCLYGLALTPVMPSQLARGAILAPFLSALLESGDKRRDAATAAGLFSSAIGGMSLAAAVFLTGKPANLVVFGLFDNQTQFAFDWLPWLCAASLSGALLLAMHFAAMRLLFRRASPQGIPARVIALQADALGPMNRKERHALIAISLVLLGTLSAPYHQVDISWLSLATLVVLLLFGALRNEDLNQRVDWSVLIFIGSIIAWVPVMNLTGIDRQIAATFGWLGLFMKSSLPAFLGLLCLAIVLLRLVLPELVAEILLLTLLLPLAHAAGVSQWLIGFAVLTMCESYLFPYQAPYHLLLDSQLAALQQAGCYDRGLVLRYNLAMTLARALSIFAALPFWSLLDIV</sequence>
<evidence type="ECO:0000256" key="5">
    <source>
        <dbReference type="SAM" id="Phobius"/>
    </source>
</evidence>
<comment type="caution">
    <text evidence="7">The sequence shown here is derived from an EMBL/GenBank/DDBJ whole genome shotgun (WGS) entry which is preliminary data.</text>
</comment>
<proteinExistence type="predicted"/>
<dbReference type="Pfam" id="PF00939">
    <property type="entry name" value="Na_sulph_symp"/>
    <property type="match status" value="1"/>
</dbReference>
<dbReference type="GO" id="GO:1905039">
    <property type="term" value="P:carboxylic acid transmembrane transport"/>
    <property type="evidence" value="ECO:0007669"/>
    <property type="project" value="UniProtKB-ARBA"/>
</dbReference>
<dbReference type="PANTHER" id="PTHR10283:SF82">
    <property type="entry name" value="SOLUTE CARRIER FAMILY 13 MEMBER 2"/>
    <property type="match status" value="1"/>
</dbReference>